<reference evidence="2" key="1">
    <citation type="submission" date="2019-07" db="EMBL/GenBank/DDBJ databases">
        <authorList>
            <person name="Dittberner H."/>
        </authorList>
    </citation>
    <scope>NUCLEOTIDE SEQUENCE [LARGE SCALE GENOMIC DNA]</scope>
</reference>
<keyword evidence="3" id="KW-1185">Reference proteome</keyword>
<evidence type="ECO:0000256" key="1">
    <source>
        <dbReference type="SAM" id="MobiDB-lite"/>
    </source>
</evidence>
<dbReference type="OrthoDB" id="1113229at2759"/>
<dbReference type="AlphaFoldDB" id="A0A565C7R3"/>
<dbReference type="EMBL" id="CABITT030000007">
    <property type="protein sequence ID" value="VVB09705.1"/>
    <property type="molecule type" value="Genomic_DNA"/>
</dbReference>
<sequence>MGNCALKPKVLSETGAPAPEELKDSLLEDQKIDAAKSLSNLFLQDKAEKQTKEDEKITPEKIPVTEDLKTALVKEKALATEKKAQLTETKAQIPESKAPVTETKVQVTETESPVTETKLPVMETKVLADDQQIMFVLNIKMQTLDSLYELKRQICQSTKMSMKENSNARLFICVL</sequence>
<gene>
    <name evidence="2" type="ORF">ANE_LOCUS20149</name>
</gene>
<proteinExistence type="predicted"/>
<feature type="compositionally biased region" description="Low complexity" evidence="1">
    <location>
        <begin position="100"/>
        <end position="111"/>
    </location>
</feature>
<protein>
    <submittedName>
        <fullName evidence="2">Uncharacterized protein</fullName>
    </submittedName>
</protein>
<evidence type="ECO:0000313" key="2">
    <source>
        <dbReference type="EMBL" id="VVB09705.1"/>
    </source>
</evidence>
<comment type="caution">
    <text evidence="2">The sequence shown here is derived from an EMBL/GenBank/DDBJ whole genome shotgun (WGS) entry which is preliminary data.</text>
</comment>
<evidence type="ECO:0000313" key="3">
    <source>
        <dbReference type="Proteomes" id="UP000489600"/>
    </source>
</evidence>
<name>A0A565C7R3_9BRAS</name>
<accession>A0A565C7R3</accession>
<dbReference type="Proteomes" id="UP000489600">
    <property type="component" value="Unassembled WGS sequence"/>
</dbReference>
<organism evidence="2 3">
    <name type="scientific">Arabis nemorensis</name>
    <dbReference type="NCBI Taxonomy" id="586526"/>
    <lineage>
        <taxon>Eukaryota</taxon>
        <taxon>Viridiplantae</taxon>
        <taxon>Streptophyta</taxon>
        <taxon>Embryophyta</taxon>
        <taxon>Tracheophyta</taxon>
        <taxon>Spermatophyta</taxon>
        <taxon>Magnoliopsida</taxon>
        <taxon>eudicotyledons</taxon>
        <taxon>Gunneridae</taxon>
        <taxon>Pentapetalae</taxon>
        <taxon>rosids</taxon>
        <taxon>malvids</taxon>
        <taxon>Brassicales</taxon>
        <taxon>Brassicaceae</taxon>
        <taxon>Arabideae</taxon>
        <taxon>Arabis</taxon>
    </lineage>
</organism>
<feature type="region of interest" description="Disordered" evidence="1">
    <location>
        <begin position="84"/>
        <end position="111"/>
    </location>
</feature>